<evidence type="ECO:0000313" key="2">
    <source>
        <dbReference type="EMBL" id="SDD32961.1"/>
    </source>
</evidence>
<keyword evidence="2" id="KW-0238">DNA-binding</keyword>
<dbReference type="Gene3D" id="1.10.1660.10">
    <property type="match status" value="1"/>
</dbReference>
<feature type="region of interest" description="Disordered" evidence="1">
    <location>
        <begin position="119"/>
        <end position="143"/>
    </location>
</feature>
<name>A0A222VUU7_9PSEU</name>
<dbReference type="EMBL" id="FMZE01000007">
    <property type="protein sequence ID" value="SDD32961.1"/>
    <property type="molecule type" value="Genomic_DNA"/>
</dbReference>
<dbReference type="GO" id="GO:0003700">
    <property type="term" value="F:DNA-binding transcription factor activity"/>
    <property type="evidence" value="ECO:0007669"/>
    <property type="project" value="InterPro"/>
</dbReference>
<keyword evidence="3" id="KW-1185">Reference proteome</keyword>
<dbReference type="Proteomes" id="UP000199494">
    <property type="component" value="Unassembled WGS sequence"/>
</dbReference>
<dbReference type="SMART" id="SM00422">
    <property type="entry name" value="HTH_MERR"/>
    <property type="match status" value="1"/>
</dbReference>
<dbReference type="GO" id="GO:0003677">
    <property type="term" value="F:DNA binding"/>
    <property type="evidence" value="ECO:0007669"/>
    <property type="project" value="UniProtKB-KW"/>
</dbReference>
<dbReference type="SUPFAM" id="SSF46955">
    <property type="entry name" value="Putative DNA-binding domain"/>
    <property type="match status" value="1"/>
</dbReference>
<evidence type="ECO:0000313" key="3">
    <source>
        <dbReference type="Proteomes" id="UP000199494"/>
    </source>
</evidence>
<dbReference type="AlphaFoldDB" id="A0A222VUU7"/>
<protein>
    <submittedName>
        <fullName evidence="2">DNA-binding transcriptional regulator, MerR family</fullName>
    </submittedName>
</protein>
<dbReference type="PANTHER" id="PTHR30204">
    <property type="entry name" value="REDOX-CYCLING DRUG-SENSING TRANSCRIPTIONAL ACTIVATOR SOXR"/>
    <property type="match status" value="1"/>
</dbReference>
<dbReference type="KEGG" id="pmad:BAY61_24250"/>
<evidence type="ECO:0000256" key="1">
    <source>
        <dbReference type="SAM" id="MobiDB-lite"/>
    </source>
</evidence>
<dbReference type="PRINTS" id="PR00040">
    <property type="entry name" value="HTHMERR"/>
</dbReference>
<dbReference type="STRING" id="530584.SAMN05421630_107315"/>
<gene>
    <name evidence="2" type="ORF">SAMN05421630_107315</name>
</gene>
<dbReference type="OrthoDB" id="4567915at2"/>
<dbReference type="RefSeq" id="WP_091807247.1">
    <property type="nucleotide sequence ID" value="NZ_CP016353.1"/>
</dbReference>
<dbReference type="PROSITE" id="PS50937">
    <property type="entry name" value="HTH_MERR_2"/>
    <property type="match status" value="1"/>
</dbReference>
<dbReference type="InterPro" id="IPR009061">
    <property type="entry name" value="DNA-bd_dom_put_sf"/>
</dbReference>
<proteinExistence type="predicted"/>
<accession>A0A222VUU7</accession>
<organism evidence="2 3">
    <name type="scientific">Prauserella marina</name>
    <dbReference type="NCBI Taxonomy" id="530584"/>
    <lineage>
        <taxon>Bacteria</taxon>
        <taxon>Bacillati</taxon>
        <taxon>Actinomycetota</taxon>
        <taxon>Actinomycetes</taxon>
        <taxon>Pseudonocardiales</taxon>
        <taxon>Pseudonocardiaceae</taxon>
        <taxon>Prauserella</taxon>
    </lineage>
</organism>
<dbReference type="InterPro" id="IPR047057">
    <property type="entry name" value="MerR_fam"/>
</dbReference>
<dbReference type="InterPro" id="IPR000551">
    <property type="entry name" value="MerR-type_HTH_dom"/>
</dbReference>
<feature type="compositionally biased region" description="Polar residues" evidence="1">
    <location>
        <begin position="134"/>
        <end position="143"/>
    </location>
</feature>
<sequence>MRIGELAKMAGTTPRALRFYEAQGLLGARRAANGYREYDDQDLRLLREILALQEVGLSLDDTKPFVECLRAGNESGDSCTDSIEVYERKLAEVDACLDRLGSLRASLLSKLAGALARQPGPCQVADHPGDTGEIASTNPRESS</sequence>
<dbReference type="PANTHER" id="PTHR30204:SF94">
    <property type="entry name" value="HEAVY METAL-DEPENDENT TRANSCRIPTIONAL REGULATOR HI_0293-RELATED"/>
    <property type="match status" value="1"/>
</dbReference>
<dbReference type="Pfam" id="PF13411">
    <property type="entry name" value="MerR_1"/>
    <property type="match status" value="1"/>
</dbReference>
<dbReference type="CDD" id="cd01282">
    <property type="entry name" value="HTH_MerR-like_sg3"/>
    <property type="match status" value="1"/>
</dbReference>
<reference evidence="2 3" key="1">
    <citation type="submission" date="2016-10" db="EMBL/GenBank/DDBJ databases">
        <authorList>
            <person name="de Groot N.N."/>
        </authorList>
    </citation>
    <scope>NUCLEOTIDE SEQUENCE [LARGE SCALE GENOMIC DNA]</scope>
    <source>
        <strain evidence="2 3">CGMCC 4.5506</strain>
    </source>
</reference>